<protein>
    <submittedName>
        <fullName evidence="1">Uncharacterized protein</fullName>
    </submittedName>
</protein>
<sequence>MDCSIRASIWTRQETTLLLDLWEQETRRQNLDGTARNYKVHQRISQVLMAKGYCRSPMQVRERLKRLRREYRESRRCEYYDRVAAIMASTRAAANGADLVAAHDGAIDATSNAASPNDHHHILGGACDDDMVDSMKADDYSQTTSENEADYQESRNGIDGNGGRNGNGVIGENGNATSNGNSPASEDESLLLQRRTVQLLSALVEGQRRAQKSTVCFQRQMLQHMHAMSGAMQTVAGALARACLYIPPGERADGVCSPSYAASLLEHDDLVESRDADTPSPRNYVKHEPSD</sequence>
<accession>A0ACB7SQ54</accession>
<comment type="caution">
    <text evidence="1">The sequence shown here is derived from an EMBL/GenBank/DDBJ whole genome shotgun (WGS) entry which is preliminary data.</text>
</comment>
<reference evidence="1" key="1">
    <citation type="submission" date="2020-05" db="EMBL/GenBank/DDBJ databases">
        <title>Large-scale comparative analyses of tick genomes elucidate their genetic diversity and vector capacities.</title>
        <authorList>
            <person name="Jia N."/>
            <person name="Wang J."/>
            <person name="Shi W."/>
            <person name="Du L."/>
            <person name="Sun Y."/>
            <person name="Zhan W."/>
            <person name="Jiang J."/>
            <person name="Wang Q."/>
            <person name="Zhang B."/>
            <person name="Ji P."/>
            <person name="Sakyi L.B."/>
            <person name="Cui X."/>
            <person name="Yuan T."/>
            <person name="Jiang B."/>
            <person name="Yang W."/>
            <person name="Lam T.T.-Y."/>
            <person name="Chang Q."/>
            <person name="Ding S."/>
            <person name="Wang X."/>
            <person name="Zhu J."/>
            <person name="Ruan X."/>
            <person name="Zhao L."/>
            <person name="Wei J."/>
            <person name="Que T."/>
            <person name="Du C."/>
            <person name="Cheng J."/>
            <person name="Dai P."/>
            <person name="Han X."/>
            <person name="Huang E."/>
            <person name="Gao Y."/>
            <person name="Liu J."/>
            <person name="Shao H."/>
            <person name="Ye R."/>
            <person name="Li L."/>
            <person name="Wei W."/>
            <person name="Wang X."/>
            <person name="Wang C."/>
            <person name="Yang T."/>
            <person name="Huo Q."/>
            <person name="Li W."/>
            <person name="Guo W."/>
            <person name="Chen H."/>
            <person name="Zhou L."/>
            <person name="Ni X."/>
            <person name="Tian J."/>
            <person name="Zhou Y."/>
            <person name="Sheng Y."/>
            <person name="Liu T."/>
            <person name="Pan Y."/>
            <person name="Xia L."/>
            <person name="Li J."/>
            <person name="Zhao F."/>
            <person name="Cao W."/>
        </authorList>
    </citation>
    <scope>NUCLEOTIDE SEQUENCE</scope>
    <source>
        <strain evidence="1">Hyas-2018</strain>
    </source>
</reference>
<organism evidence="1 2">
    <name type="scientific">Hyalomma asiaticum</name>
    <name type="common">Tick</name>
    <dbReference type="NCBI Taxonomy" id="266040"/>
    <lineage>
        <taxon>Eukaryota</taxon>
        <taxon>Metazoa</taxon>
        <taxon>Ecdysozoa</taxon>
        <taxon>Arthropoda</taxon>
        <taxon>Chelicerata</taxon>
        <taxon>Arachnida</taxon>
        <taxon>Acari</taxon>
        <taxon>Parasitiformes</taxon>
        <taxon>Ixodida</taxon>
        <taxon>Ixodoidea</taxon>
        <taxon>Ixodidae</taxon>
        <taxon>Hyalomminae</taxon>
        <taxon>Hyalomma</taxon>
    </lineage>
</organism>
<proteinExistence type="predicted"/>
<keyword evidence="2" id="KW-1185">Reference proteome</keyword>
<dbReference type="Proteomes" id="UP000821845">
    <property type="component" value="Chromosome 3"/>
</dbReference>
<evidence type="ECO:0000313" key="2">
    <source>
        <dbReference type="Proteomes" id="UP000821845"/>
    </source>
</evidence>
<dbReference type="EMBL" id="CM023483">
    <property type="protein sequence ID" value="KAH6936177.1"/>
    <property type="molecule type" value="Genomic_DNA"/>
</dbReference>
<gene>
    <name evidence="1" type="ORF">HPB50_014521</name>
</gene>
<evidence type="ECO:0000313" key="1">
    <source>
        <dbReference type="EMBL" id="KAH6936177.1"/>
    </source>
</evidence>
<name>A0ACB7SQ54_HYAAI</name>